<name>A0A9P6KHX1_9FUNG</name>
<evidence type="ECO:0000256" key="1">
    <source>
        <dbReference type="ARBA" id="ARBA00007747"/>
    </source>
</evidence>
<feature type="compositionally biased region" description="Low complexity" evidence="7">
    <location>
        <begin position="432"/>
        <end position="443"/>
    </location>
</feature>
<feature type="compositionally biased region" description="Basic residues" evidence="7">
    <location>
        <begin position="145"/>
        <end position="157"/>
    </location>
</feature>
<evidence type="ECO:0000256" key="5">
    <source>
        <dbReference type="ARBA" id="ARBA00023187"/>
    </source>
</evidence>
<comment type="similarity">
    <text evidence="1">Belongs to the HTATSF1 family.</text>
</comment>
<evidence type="ECO:0000259" key="8">
    <source>
        <dbReference type="PROSITE" id="PS50102"/>
    </source>
</evidence>
<dbReference type="Gene3D" id="3.30.70.330">
    <property type="match status" value="2"/>
</dbReference>
<feature type="region of interest" description="Disordered" evidence="7">
    <location>
        <begin position="120"/>
        <end position="163"/>
    </location>
</feature>
<dbReference type="FunFam" id="3.30.70.330:FF:000105">
    <property type="entry name" value="HIV Tat-specific factor 1 homolog"/>
    <property type="match status" value="1"/>
</dbReference>
<dbReference type="InterPro" id="IPR012677">
    <property type="entry name" value="Nucleotide-bd_a/b_plait_sf"/>
</dbReference>
<evidence type="ECO:0000256" key="3">
    <source>
        <dbReference type="ARBA" id="ARBA00022737"/>
    </source>
</evidence>
<dbReference type="PANTHER" id="PTHR15608">
    <property type="entry name" value="SPLICING FACTOR U2AF-ASSOCIATED PROTEIN 2"/>
    <property type="match status" value="1"/>
</dbReference>
<evidence type="ECO:0000256" key="4">
    <source>
        <dbReference type="ARBA" id="ARBA00022884"/>
    </source>
</evidence>
<dbReference type="Pfam" id="PF00076">
    <property type="entry name" value="RRM_1"/>
    <property type="match status" value="1"/>
</dbReference>
<organism evidence="9 10">
    <name type="scientific">Lunasporangiospora selenospora</name>
    <dbReference type="NCBI Taxonomy" id="979761"/>
    <lineage>
        <taxon>Eukaryota</taxon>
        <taxon>Fungi</taxon>
        <taxon>Fungi incertae sedis</taxon>
        <taxon>Mucoromycota</taxon>
        <taxon>Mortierellomycotina</taxon>
        <taxon>Mortierellomycetes</taxon>
        <taxon>Mortierellales</taxon>
        <taxon>Mortierellaceae</taxon>
        <taxon>Lunasporangiospora</taxon>
    </lineage>
</organism>
<evidence type="ECO:0000313" key="10">
    <source>
        <dbReference type="Proteomes" id="UP000780801"/>
    </source>
</evidence>
<dbReference type="CDD" id="cd12282">
    <property type="entry name" value="RRM2_TatSF1_like"/>
    <property type="match status" value="1"/>
</dbReference>
<dbReference type="SUPFAM" id="SSF54928">
    <property type="entry name" value="RNA-binding domain, RBD"/>
    <property type="match status" value="2"/>
</dbReference>
<keyword evidence="2" id="KW-0507">mRNA processing</keyword>
<dbReference type="GO" id="GO:0005684">
    <property type="term" value="C:U2-type spliceosomal complex"/>
    <property type="evidence" value="ECO:0007669"/>
    <property type="project" value="TreeGrafter"/>
</dbReference>
<dbReference type="CDD" id="cd12281">
    <property type="entry name" value="RRM1_TatSF1_like"/>
    <property type="match status" value="1"/>
</dbReference>
<feature type="region of interest" description="Disordered" evidence="7">
    <location>
        <begin position="1"/>
        <end position="26"/>
    </location>
</feature>
<protein>
    <recommendedName>
        <fullName evidence="8">RRM domain-containing protein</fullName>
    </recommendedName>
</protein>
<feature type="region of interest" description="Disordered" evidence="7">
    <location>
        <begin position="407"/>
        <end position="464"/>
    </location>
</feature>
<evidence type="ECO:0000256" key="7">
    <source>
        <dbReference type="SAM" id="MobiDB-lite"/>
    </source>
</evidence>
<dbReference type="PROSITE" id="PS50102">
    <property type="entry name" value="RRM"/>
    <property type="match status" value="1"/>
</dbReference>
<dbReference type="AlphaFoldDB" id="A0A9P6KHX1"/>
<keyword evidence="5" id="KW-0508">mRNA splicing</keyword>
<dbReference type="InterPro" id="IPR000504">
    <property type="entry name" value="RRM_dom"/>
</dbReference>
<dbReference type="InterPro" id="IPR035979">
    <property type="entry name" value="RBD_domain_sf"/>
</dbReference>
<dbReference type="OrthoDB" id="10258585at2759"/>
<evidence type="ECO:0000256" key="2">
    <source>
        <dbReference type="ARBA" id="ARBA00022664"/>
    </source>
</evidence>
<dbReference type="EMBL" id="JAABOA010000227">
    <property type="protein sequence ID" value="KAF9585220.1"/>
    <property type="molecule type" value="Genomic_DNA"/>
</dbReference>
<dbReference type="PANTHER" id="PTHR15608:SF0">
    <property type="entry name" value="HIV TAT-SPECIFIC FACTOR 1"/>
    <property type="match status" value="1"/>
</dbReference>
<proteinExistence type="inferred from homology"/>
<feature type="domain" description="RRM" evidence="8">
    <location>
        <begin position="160"/>
        <end position="248"/>
    </location>
</feature>
<evidence type="ECO:0000313" key="9">
    <source>
        <dbReference type="EMBL" id="KAF9585220.1"/>
    </source>
</evidence>
<dbReference type="Proteomes" id="UP000780801">
    <property type="component" value="Unassembled WGS sequence"/>
</dbReference>
<keyword evidence="4 6" id="KW-0694">RNA-binding</keyword>
<dbReference type="GO" id="GO:0003723">
    <property type="term" value="F:RNA binding"/>
    <property type="evidence" value="ECO:0007669"/>
    <property type="project" value="UniProtKB-UniRule"/>
</dbReference>
<dbReference type="GO" id="GO:0000398">
    <property type="term" value="P:mRNA splicing, via spliceosome"/>
    <property type="evidence" value="ECO:0007669"/>
    <property type="project" value="InterPro"/>
</dbReference>
<reference evidence="9" key="1">
    <citation type="journal article" date="2020" name="Fungal Divers.">
        <title>Resolving the Mortierellaceae phylogeny through synthesis of multi-gene phylogenetics and phylogenomics.</title>
        <authorList>
            <person name="Vandepol N."/>
            <person name="Liber J."/>
            <person name="Desiro A."/>
            <person name="Na H."/>
            <person name="Kennedy M."/>
            <person name="Barry K."/>
            <person name="Grigoriev I.V."/>
            <person name="Miller A.N."/>
            <person name="O'Donnell K."/>
            <person name="Stajich J.E."/>
            <person name="Bonito G."/>
        </authorList>
    </citation>
    <scope>NUCLEOTIDE SEQUENCE</scope>
    <source>
        <strain evidence="9">KOD1015</strain>
    </source>
</reference>
<dbReference type="InterPro" id="IPR034393">
    <property type="entry name" value="TatSF1-like"/>
</dbReference>
<keyword evidence="10" id="KW-1185">Reference proteome</keyword>
<accession>A0A9P6KHX1</accession>
<dbReference type="SMART" id="SM00360">
    <property type="entry name" value="RRM"/>
    <property type="match status" value="2"/>
</dbReference>
<feature type="compositionally biased region" description="Polar residues" evidence="7">
    <location>
        <begin position="16"/>
        <end position="26"/>
    </location>
</feature>
<keyword evidence="3" id="KW-0677">Repeat</keyword>
<comment type="caution">
    <text evidence="9">The sequence shown here is derived from an EMBL/GenBank/DDBJ whole genome shotgun (WGS) entry which is preliminary data.</text>
</comment>
<gene>
    <name evidence="9" type="ORF">BGW38_003361</name>
</gene>
<dbReference type="GO" id="GO:0005686">
    <property type="term" value="C:U2 snRNP"/>
    <property type="evidence" value="ECO:0007669"/>
    <property type="project" value="TreeGrafter"/>
</dbReference>
<evidence type="ECO:0000256" key="6">
    <source>
        <dbReference type="PROSITE-ProRule" id="PRU00176"/>
    </source>
</evidence>
<dbReference type="InterPro" id="IPR034392">
    <property type="entry name" value="TatSF1-like_RRM1"/>
</dbReference>
<sequence length="464" mass="52126">MSASPQGHGVDAATASVHNNHTGPDTIVSTAVEPLVTEAETLVDVSSGNQPGAGAEAPQNMQFIEETGRWTYMDSEGVSFEYDENMKAWFPMFNENLMQAQQSAYGETIPDSMESVLAENNKRQKRKKNEIDYTGSSGTYDNPKKQRGGPHKERKPKPNTSVFVSGLPLDATLEEMMEVFKKGGVFMEDENEQPRIKLYSDKEGRPNGEGLVSYLRPESVALSIDLLDDTEFRPGVEKCKIRVQQAQFKEKERPAQPSVVTDERKKKVQKKFQKLEKKLDWYEDDDRLSKAEKWNKVCILKRMFTLAELEADPSLLLDLKEDIREECEKVGEVTNVIIYDRNPDGVVAVRFKEKESTPLCVQLMNGRYFAGQRVQAEVYDGHTKYEGAQRSKEELEEEEKQRLERYAKWLETQEEEERKKKEAEQPGSQTEAGSVGVASSDGSGSAGGDDGETTIRVAADAPTP</sequence>